<dbReference type="EMBL" id="JAJJHW010003409">
    <property type="protein sequence ID" value="KAH8360243.1"/>
    <property type="molecule type" value="Genomic_DNA"/>
</dbReference>
<protein>
    <submittedName>
        <fullName evidence="1">Uncharacterized protein</fullName>
    </submittedName>
</protein>
<proteinExistence type="predicted"/>
<keyword evidence="2" id="KW-1185">Reference proteome</keyword>
<gene>
    <name evidence="1" type="ORF">KR093_011455</name>
</gene>
<organism evidence="1 2">
    <name type="scientific">Drosophila rubida</name>
    <dbReference type="NCBI Taxonomy" id="30044"/>
    <lineage>
        <taxon>Eukaryota</taxon>
        <taxon>Metazoa</taxon>
        <taxon>Ecdysozoa</taxon>
        <taxon>Arthropoda</taxon>
        <taxon>Hexapoda</taxon>
        <taxon>Insecta</taxon>
        <taxon>Pterygota</taxon>
        <taxon>Neoptera</taxon>
        <taxon>Endopterygota</taxon>
        <taxon>Diptera</taxon>
        <taxon>Brachycera</taxon>
        <taxon>Muscomorpha</taxon>
        <taxon>Ephydroidea</taxon>
        <taxon>Drosophilidae</taxon>
        <taxon>Drosophila</taxon>
    </lineage>
</organism>
<evidence type="ECO:0000313" key="2">
    <source>
        <dbReference type="Proteomes" id="UP001200034"/>
    </source>
</evidence>
<dbReference type="AlphaFoldDB" id="A0AAD4JV70"/>
<accession>A0AAD4JV70</accession>
<sequence length="52" mass="5970">MPKHQGDALTHDIHRNGMDMEMELELQLPLLSAKEQAKCKYIPNNMPHYGGH</sequence>
<dbReference type="Proteomes" id="UP001200034">
    <property type="component" value="Unassembled WGS sequence"/>
</dbReference>
<reference evidence="1" key="1">
    <citation type="journal article" date="2021" name="Mol. Ecol. Resour.">
        <title>Phylogenomic analyses of the genus Drosophila reveals genomic signals of climate adaptation.</title>
        <authorList>
            <person name="Li F."/>
            <person name="Rane R.V."/>
            <person name="Luria V."/>
            <person name="Xiong Z."/>
            <person name="Chen J."/>
            <person name="Li Z."/>
            <person name="Catullo R.A."/>
            <person name="Griffin P.C."/>
            <person name="Schiffer M."/>
            <person name="Pearce S."/>
            <person name="Lee S.F."/>
            <person name="McElroy K."/>
            <person name="Stocker A."/>
            <person name="Shirriffs J."/>
            <person name="Cockerell F."/>
            <person name="Coppin C."/>
            <person name="Sgro C.M."/>
            <person name="Karger A."/>
            <person name="Cain J.W."/>
            <person name="Weber J.A."/>
            <person name="Santpere G."/>
            <person name="Kirschner M.W."/>
            <person name="Hoffmann A.A."/>
            <person name="Oakeshott J.G."/>
            <person name="Zhang G."/>
        </authorList>
    </citation>
    <scope>NUCLEOTIDE SEQUENCE</scope>
    <source>
        <strain evidence="1">BGI-SZ-2011g</strain>
    </source>
</reference>
<evidence type="ECO:0000313" key="1">
    <source>
        <dbReference type="EMBL" id="KAH8360243.1"/>
    </source>
</evidence>
<name>A0AAD4JV70_9MUSC</name>
<comment type="caution">
    <text evidence="1">The sequence shown here is derived from an EMBL/GenBank/DDBJ whole genome shotgun (WGS) entry which is preliminary data.</text>
</comment>